<evidence type="ECO:0000256" key="1">
    <source>
        <dbReference type="SAM" id="MobiDB-lite"/>
    </source>
</evidence>
<gene>
    <name evidence="2" type="ORF">OIU84_021679</name>
</gene>
<dbReference type="GO" id="GO:0043622">
    <property type="term" value="P:cortical microtubule organization"/>
    <property type="evidence" value="ECO:0007669"/>
    <property type="project" value="TreeGrafter"/>
</dbReference>
<evidence type="ECO:0000313" key="3">
    <source>
        <dbReference type="Proteomes" id="UP001162972"/>
    </source>
</evidence>
<name>A0AAD6KX98_9ROSI</name>
<reference evidence="2 3" key="1">
    <citation type="journal article" date="2023" name="Int. J. Mol. Sci.">
        <title>De Novo Assembly and Annotation of 11 Diverse Shrub Willow (Salix) Genomes Reveals Novel Gene Organization in Sex-Linked Regions.</title>
        <authorList>
            <person name="Hyden B."/>
            <person name="Feng K."/>
            <person name="Yates T.B."/>
            <person name="Jawdy S."/>
            <person name="Cereghino C."/>
            <person name="Smart L.B."/>
            <person name="Muchero W."/>
        </authorList>
    </citation>
    <scope>NUCLEOTIDE SEQUENCE [LARGE SCALE GENOMIC DNA]</scope>
    <source>
        <tissue evidence="2">Shoot tip</tissue>
    </source>
</reference>
<feature type="region of interest" description="Disordered" evidence="1">
    <location>
        <begin position="1"/>
        <end position="29"/>
    </location>
</feature>
<sequence>MPPSPGLRYSPGREPRADNHKRGRSLEGGLLLKEKDDDLALFNEMQSRERESFLLQSADDFEDTFSSKLRYFSGFKLEVAIPVRGESSELLNIDGEKNDYDWLLTPPDTPLFPSLDDEQPPVNVVSRGRPRSQPCFHTKIFDNGEESQEQ</sequence>
<evidence type="ECO:0000313" key="2">
    <source>
        <dbReference type="EMBL" id="KAJ6430324.1"/>
    </source>
</evidence>
<protein>
    <submittedName>
        <fullName evidence="2">Uncharacterized protein</fullName>
    </submittedName>
</protein>
<dbReference type="PANTHER" id="PTHR31949:SF3">
    <property type="entry name" value="RUN_FYVE DOMAIN PROTEIN"/>
    <property type="match status" value="1"/>
</dbReference>
<dbReference type="Proteomes" id="UP001162972">
    <property type="component" value="Chromosome 8"/>
</dbReference>
<dbReference type="GO" id="GO:0055028">
    <property type="term" value="C:cortical microtubule"/>
    <property type="evidence" value="ECO:0007669"/>
    <property type="project" value="TreeGrafter"/>
</dbReference>
<dbReference type="PANTHER" id="PTHR31949">
    <property type="entry name" value="GASTRIC MUCIN-LIKE PROTEIN"/>
    <property type="match status" value="1"/>
</dbReference>
<dbReference type="EMBL" id="JAPFFJ010000004">
    <property type="protein sequence ID" value="KAJ6430324.1"/>
    <property type="molecule type" value="Genomic_DNA"/>
</dbReference>
<organism evidence="2 3">
    <name type="scientific">Salix udensis</name>
    <dbReference type="NCBI Taxonomy" id="889485"/>
    <lineage>
        <taxon>Eukaryota</taxon>
        <taxon>Viridiplantae</taxon>
        <taxon>Streptophyta</taxon>
        <taxon>Embryophyta</taxon>
        <taxon>Tracheophyta</taxon>
        <taxon>Spermatophyta</taxon>
        <taxon>Magnoliopsida</taxon>
        <taxon>eudicotyledons</taxon>
        <taxon>Gunneridae</taxon>
        <taxon>Pentapetalae</taxon>
        <taxon>rosids</taxon>
        <taxon>fabids</taxon>
        <taxon>Malpighiales</taxon>
        <taxon>Salicaceae</taxon>
        <taxon>Saliceae</taxon>
        <taxon>Salix</taxon>
    </lineage>
</organism>
<dbReference type="AlphaFoldDB" id="A0AAD6KX98"/>
<proteinExistence type="predicted"/>
<keyword evidence="3" id="KW-1185">Reference proteome</keyword>
<feature type="compositionally biased region" description="Basic and acidic residues" evidence="1">
    <location>
        <begin position="11"/>
        <end position="20"/>
    </location>
</feature>
<comment type="caution">
    <text evidence="2">The sequence shown here is derived from an EMBL/GenBank/DDBJ whole genome shotgun (WGS) entry which is preliminary data.</text>
</comment>
<accession>A0AAD6KX98</accession>
<feature type="region of interest" description="Disordered" evidence="1">
    <location>
        <begin position="123"/>
        <end position="150"/>
    </location>
</feature>